<dbReference type="Proteomes" id="UP001201463">
    <property type="component" value="Unassembled WGS sequence"/>
</dbReference>
<keyword evidence="3" id="KW-0732">Signal</keyword>
<evidence type="ECO:0000256" key="1">
    <source>
        <dbReference type="ARBA" id="ARBA00022801"/>
    </source>
</evidence>
<gene>
    <name evidence="5" type="ORF">LXT12_11270</name>
</gene>
<dbReference type="Pfam" id="PF00326">
    <property type="entry name" value="Peptidase_S9"/>
    <property type="match status" value="1"/>
</dbReference>
<dbReference type="RefSeq" id="WP_233392058.1">
    <property type="nucleotide sequence ID" value="NZ_JAJTWT010000004.1"/>
</dbReference>
<dbReference type="SUPFAM" id="SSF53474">
    <property type="entry name" value="alpha/beta-Hydrolases"/>
    <property type="match status" value="1"/>
</dbReference>
<dbReference type="EMBL" id="JAJTWT010000004">
    <property type="protein sequence ID" value="MCE4537830.1"/>
    <property type="molecule type" value="Genomic_DNA"/>
</dbReference>
<feature type="domain" description="Peptidase S9 prolyl oligopeptidase catalytic" evidence="4">
    <location>
        <begin position="475"/>
        <end position="673"/>
    </location>
</feature>
<dbReference type="Gene3D" id="3.40.50.1820">
    <property type="entry name" value="alpha/beta hydrolase"/>
    <property type="match status" value="1"/>
</dbReference>
<name>A0ABS8XDL7_9BURK</name>
<dbReference type="InterPro" id="IPR011042">
    <property type="entry name" value="6-blade_b-propeller_TolB-like"/>
</dbReference>
<accession>A0ABS8XDL7</accession>
<dbReference type="PANTHER" id="PTHR42776">
    <property type="entry name" value="SERINE PEPTIDASE S9 FAMILY MEMBER"/>
    <property type="match status" value="1"/>
</dbReference>
<evidence type="ECO:0000259" key="4">
    <source>
        <dbReference type="Pfam" id="PF00326"/>
    </source>
</evidence>
<evidence type="ECO:0000256" key="2">
    <source>
        <dbReference type="ARBA" id="ARBA00022825"/>
    </source>
</evidence>
<organism evidence="5 6">
    <name type="scientific">Pelomonas caseinilytica</name>
    <dbReference type="NCBI Taxonomy" id="2906763"/>
    <lineage>
        <taxon>Bacteria</taxon>
        <taxon>Pseudomonadati</taxon>
        <taxon>Pseudomonadota</taxon>
        <taxon>Betaproteobacteria</taxon>
        <taxon>Burkholderiales</taxon>
        <taxon>Sphaerotilaceae</taxon>
        <taxon>Roseateles</taxon>
    </lineage>
</organism>
<protein>
    <submittedName>
        <fullName evidence="5">S9 family peptidase</fullName>
    </submittedName>
</protein>
<evidence type="ECO:0000256" key="3">
    <source>
        <dbReference type="SAM" id="SignalP"/>
    </source>
</evidence>
<sequence>MRHLLTTLMLTLATALPALAQPAPRPFDAEAANGLQRLVEPEISPDGRWVVYGLKTADVEKDKFCTDLWLAPTAAGGTPRRLTFSCEVAGKPHWIGPAGEAIAFLAARGGDDERKKGAQLWQLPVAAAGEAEKLTAIPGGIEDYALSPDGRRAALVVMDEAPDPEAIAGWKRKTAFPIVIDAFHFKQDREGYLEGRRKHLQLLELDGRQLRVLTQGEYDEAAPAWSPDGRRLAFLSNRAPERDRTEATGLFVMDAQPGAAARQLATLTTDNDDAHPAWSPDGRFIALATGDDVKWSAYQQWRVGVYDTASGAGRVLGSLDRGWQPQLAWTPDGSGVVGVVDDDRHSQLARIALADGRVERLSGPGSAAQASVARDGRIAYLAGAWSQPAELQLLEPGAATPRPLTTHHAAWRAGLVLSVGREFSARSADGTEVHGLLALPPGARLPLPTVLLIHGGPNGQDTHDLGPRGVMRERLVAAGYAVLQVNYRGSSGRGRAFQRAIFGDWGHLEVQDLHAAVDWAVAQGIADPARLGVGGWSYGGLLTDYLIATDARFKAAVSGAGSGNQLGMFGVDQYAVQYEREMGAPWAQRERWLKVSYPFFKADRIRTPTLFLGGEKDFNVPIAGGEQMYLALKMLGVPTQLVVYPGQFHGLSLPSYQRDWEARFIAWMDRHLGTRPQQTSATK</sequence>
<evidence type="ECO:0000313" key="5">
    <source>
        <dbReference type="EMBL" id="MCE4537830.1"/>
    </source>
</evidence>
<dbReference type="InterPro" id="IPR029058">
    <property type="entry name" value="AB_hydrolase_fold"/>
</dbReference>
<keyword evidence="1" id="KW-0378">Hydrolase</keyword>
<dbReference type="InterPro" id="IPR001375">
    <property type="entry name" value="Peptidase_S9_cat"/>
</dbReference>
<evidence type="ECO:0000313" key="6">
    <source>
        <dbReference type="Proteomes" id="UP001201463"/>
    </source>
</evidence>
<comment type="caution">
    <text evidence="5">The sequence shown here is derived from an EMBL/GenBank/DDBJ whole genome shotgun (WGS) entry which is preliminary data.</text>
</comment>
<keyword evidence="2" id="KW-0645">Protease</keyword>
<keyword evidence="2" id="KW-0720">Serine protease</keyword>
<feature type="chain" id="PRO_5046938698" evidence="3">
    <location>
        <begin position="21"/>
        <end position="683"/>
    </location>
</feature>
<dbReference type="SUPFAM" id="SSF82171">
    <property type="entry name" value="DPP6 N-terminal domain-like"/>
    <property type="match status" value="1"/>
</dbReference>
<keyword evidence="6" id="KW-1185">Reference proteome</keyword>
<dbReference type="InterPro" id="IPR011659">
    <property type="entry name" value="WD40"/>
</dbReference>
<feature type="signal peptide" evidence="3">
    <location>
        <begin position="1"/>
        <end position="20"/>
    </location>
</feature>
<dbReference type="Pfam" id="PF07676">
    <property type="entry name" value="PD40"/>
    <property type="match status" value="2"/>
</dbReference>
<reference evidence="5 6" key="1">
    <citation type="submission" date="2021-12" db="EMBL/GenBank/DDBJ databases">
        <title>Genome seq of p7.</title>
        <authorList>
            <person name="Seo T."/>
        </authorList>
    </citation>
    <scope>NUCLEOTIDE SEQUENCE [LARGE SCALE GENOMIC DNA]</scope>
    <source>
        <strain evidence="5 6">P7</strain>
    </source>
</reference>
<dbReference type="PANTHER" id="PTHR42776:SF27">
    <property type="entry name" value="DIPEPTIDYL PEPTIDASE FAMILY MEMBER 6"/>
    <property type="match status" value="1"/>
</dbReference>
<dbReference type="Gene3D" id="2.120.10.30">
    <property type="entry name" value="TolB, C-terminal domain"/>
    <property type="match status" value="2"/>
</dbReference>
<proteinExistence type="predicted"/>